<dbReference type="InterPro" id="IPR011051">
    <property type="entry name" value="RmlC_Cupin_sf"/>
</dbReference>
<organism evidence="1 2">
    <name type="scientific">Aquiflexum balticum DSM 16537</name>
    <dbReference type="NCBI Taxonomy" id="758820"/>
    <lineage>
        <taxon>Bacteria</taxon>
        <taxon>Pseudomonadati</taxon>
        <taxon>Bacteroidota</taxon>
        <taxon>Cytophagia</taxon>
        <taxon>Cytophagales</taxon>
        <taxon>Cyclobacteriaceae</taxon>
        <taxon>Aquiflexum</taxon>
    </lineage>
</organism>
<dbReference type="EMBL" id="LT838813">
    <property type="protein sequence ID" value="SMD46012.1"/>
    <property type="molecule type" value="Genomic_DNA"/>
</dbReference>
<evidence type="ECO:0000313" key="2">
    <source>
        <dbReference type="Proteomes" id="UP000192333"/>
    </source>
</evidence>
<evidence type="ECO:0000313" key="1">
    <source>
        <dbReference type="EMBL" id="SMD46012.1"/>
    </source>
</evidence>
<dbReference type="InterPro" id="IPR014710">
    <property type="entry name" value="RmlC-like_jellyroll"/>
</dbReference>
<dbReference type="STRING" id="758820.SAMN00777080_4688"/>
<accession>A0A1W2HBB2</accession>
<protein>
    <submittedName>
        <fullName evidence="1">Uncharacterized protein</fullName>
    </submittedName>
</protein>
<proteinExistence type="predicted"/>
<gene>
    <name evidence="1" type="ORF">SAMN00777080_4688</name>
</gene>
<dbReference type="AlphaFoldDB" id="A0A1W2HBB2"/>
<name>A0A1W2HBB2_9BACT</name>
<dbReference type="SUPFAM" id="SSF51182">
    <property type="entry name" value="RmlC-like cupins"/>
    <property type="match status" value="1"/>
</dbReference>
<reference evidence="2" key="1">
    <citation type="submission" date="2017-04" db="EMBL/GenBank/DDBJ databases">
        <authorList>
            <person name="Varghese N."/>
            <person name="Submissions S."/>
        </authorList>
    </citation>
    <scope>NUCLEOTIDE SEQUENCE [LARGE SCALE GENOMIC DNA]</scope>
    <source>
        <strain evidence="2">DSM 16537</strain>
    </source>
</reference>
<dbReference type="Proteomes" id="UP000192333">
    <property type="component" value="Chromosome I"/>
</dbReference>
<sequence length="137" mass="15214">MLFQDFVKHHIDGVTLLEGIVTDCPDCSTENIKMNKQMTIKKIKEELNSADSPVAKSLHHGTGFKVLMMGFKKGMILIEHKAHVKSKLTVLEGAVIYKEESRVVELGQYDEVEIPVEITQSVEAIEDSLCILSQGAS</sequence>
<dbReference type="Gene3D" id="2.60.120.10">
    <property type="entry name" value="Jelly Rolls"/>
    <property type="match status" value="1"/>
</dbReference>
<keyword evidence="2" id="KW-1185">Reference proteome</keyword>